<accession>A0A9K3KZJ5</accession>
<keyword evidence="3" id="KW-1185">Reference proteome</keyword>
<feature type="region of interest" description="Disordered" evidence="1">
    <location>
        <begin position="245"/>
        <end position="267"/>
    </location>
</feature>
<organism evidence="2 3">
    <name type="scientific">Nitzschia inconspicua</name>
    <dbReference type="NCBI Taxonomy" id="303405"/>
    <lineage>
        <taxon>Eukaryota</taxon>
        <taxon>Sar</taxon>
        <taxon>Stramenopiles</taxon>
        <taxon>Ochrophyta</taxon>
        <taxon>Bacillariophyta</taxon>
        <taxon>Bacillariophyceae</taxon>
        <taxon>Bacillariophycidae</taxon>
        <taxon>Bacillariales</taxon>
        <taxon>Bacillariaceae</taxon>
        <taxon>Nitzschia</taxon>
    </lineage>
</organism>
<name>A0A9K3KZJ5_9STRA</name>
<reference evidence="2" key="2">
    <citation type="submission" date="2021-04" db="EMBL/GenBank/DDBJ databases">
        <authorList>
            <person name="Podell S."/>
        </authorList>
    </citation>
    <scope>NUCLEOTIDE SEQUENCE</scope>
    <source>
        <strain evidence="2">Hildebrandi</strain>
    </source>
</reference>
<feature type="region of interest" description="Disordered" evidence="1">
    <location>
        <begin position="27"/>
        <end position="51"/>
    </location>
</feature>
<dbReference type="Proteomes" id="UP000693970">
    <property type="component" value="Unassembled WGS sequence"/>
</dbReference>
<dbReference type="OrthoDB" id="49296at2759"/>
<evidence type="ECO:0000313" key="2">
    <source>
        <dbReference type="EMBL" id="KAG7352652.1"/>
    </source>
</evidence>
<proteinExistence type="predicted"/>
<evidence type="ECO:0000256" key="1">
    <source>
        <dbReference type="SAM" id="MobiDB-lite"/>
    </source>
</evidence>
<feature type="compositionally biased region" description="Acidic residues" evidence="1">
    <location>
        <begin position="27"/>
        <end position="49"/>
    </location>
</feature>
<dbReference type="AlphaFoldDB" id="A0A9K3KZJ5"/>
<comment type="caution">
    <text evidence="2">The sequence shown here is derived from an EMBL/GenBank/DDBJ whole genome shotgun (WGS) entry which is preliminary data.</text>
</comment>
<protein>
    <submittedName>
        <fullName evidence="2">Uncharacterized protein</fullName>
    </submittedName>
</protein>
<feature type="region of interest" description="Disordered" evidence="1">
    <location>
        <begin position="684"/>
        <end position="708"/>
    </location>
</feature>
<dbReference type="EMBL" id="JAGRRH010000017">
    <property type="protein sequence ID" value="KAG7352652.1"/>
    <property type="molecule type" value="Genomic_DNA"/>
</dbReference>
<reference evidence="2" key="1">
    <citation type="journal article" date="2021" name="Sci. Rep.">
        <title>Diploid genomic architecture of Nitzschia inconspicua, an elite biomass production diatom.</title>
        <authorList>
            <person name="Oliver A."/>
            <person name="Podell S."/>
            <person name="Pinowska A."/>
            <person name="Traller J.C."/>
            <person name="Smith S.R."/>
            <person name="McClure R."/>
            <person name="Beliaev A."/>
            <person name="Bohutskyi P."/>
            <person name="Hill E.A."/>
            <person name="Rabines A."/>
            <person name="Zheng H."/>
            <person name="Allen L.Z."/>
            <person name="Kuo A."/>
            <person name="Grigoriev I.V."/>
            <person name="Allen A.E."/>
            <person name="Hazlebeck D."/>
            <person name="Allen E.E."/>
        </authorList>
    </citation>
    <scope>NUCLEOTIDE SEQUENCE</scope>
    <source>
        <strain evidence="2">Hildebrandi</strain>
    </source>
</reference>
<gene>
    <name evidence="2" type="ORF">IV203_008700</name>
</gene>
<sequence>MSFQDTTPMSTDDLHLKIQHSIVDCDQGGDDIYDDDDGGGEENEDDTFDMDAIPLPRLSSSTLPIVVRVSNAHRTDRFYQNADDPLFQGKCLYVSSTTKTTTKQDKQNGSTESTINKPINSKANSLLTVWDQWSLSSLFQSALQSLILRPLPRITNQNNNNNNDTSVFTVPSHESSSPRSKLRQLLFLVVTIMGVKRTESASWLPRRRRHQRQQMRNVGRNPFRSSAFSPINRAKVPWENFHSPPRWSGIESPRGGGGTVTDSTGTSPVVVGVVTSDGDQENDGRSFTVSILVVPPGVSLLESTTTNWNLSSTNDDAVLESMVLLCDILIVLDNKFISDKHNSRLFISQMRSFPMDAIAKGVQRRLGAGLGTGRLIIVSPQATDKTWIQKQVVSEPFSSIVPQQWDMFDFHTGESLSDIVPSDYLVIGSTVMERLFEMEDHDKLVELFPSLMRHVIMTLNSSVSELSLEETSGSILAVWMSNLTSVEAPATGTMLGDESPNTESSSLKDDTNIIIEQVLVTAHEQLGVLESKMEEVALQQSEGYAMPLLEFGSLAQKIVTSTESQLQSMEDSGEVSPSLHRGLTRGIRKQLQRLYKDQLQALRNYYGQRYESILDKTKFEDGANVMEVEREWVTSAEHMTQGFRAAAQSAIPAMFRNKDDEKDFEYTEALQGLIKDMLESTERRKDEQSLSEMALADEESGEDGVGSKKRWGIKIPKWLERLAARAFVFGVNYLQGWLAWQAVRRAALERDRLMPKFPLF</sequence>
<evidence type="ECO:0000313" key="3">
    <source>
        <dbReference type="Proteomes" id="UP000693970"/>
    </source>
</evidence>